<dbReference type="EMBL" id="SDMP01000007">
    <property type="protein sequence ID" value="RYR50147.1"/>
    <property type="molecule type" value="Genomic_DNA"/>
</dbReference>
<evidence type="ECO:0000313" key="2">
    <source>
        <dbReference type="Proteomes" id="UP000289738"/>
    </source>
</evidence>
<reference evidence="1 2" key="1">
    <citation type="submission" date="2019-01" db="EMBL/GenBank/DDBJ databases">
        <title>Sequencing of cultivated peanut Arachis hypogaea provides insights into genome evolution and oil improvement.</title>
        <authorList>
            <person name="Chen X."/>
        </authorList>
    </citation>
    <scope>NUCLEOTIDE SEQUENCE [LARGE SCALE GENOMIC DNA]</scope>
    <source>
        <strain evidence="2">cv. Fuhuasheng</strain>
        <tissue evidence="1">Leaves</tissue>
    </source>
</reference>
<protein>
    <recommendedName>
        <fullName evidence="3">MULE transposase domain-containing protein</fullName>
    </recommendedName>
</protein>
<name>A0A445CGX2_ARAHY</name>
<evidence type="ECO:0008006" key="3">
    <source>
        <dbReference type="Google" id="ProtNLM"/>
    </source>
</evidence>
<dbReference type="AlphaFoldDB" id="A0A445CGX2"/>
<dbReference type="PANTHER" id="PTHR31973:SF187">
    <property type="entry name" value="MUTATOR TRANSPOSASE MUDRA PROTEIN"/>
    <property type="match status" value="1"/>
</dbReference>
<organism evidence="1 2">
    <name type="scientific">Arachis hypogaea</name>
    <name type="common">Peanut</name>
    <dbReference type="NCBI Taxonomy" id="3818"/>
    <lineage>
        <taxon>Eukaryota</taxon>
        <taxon>Viridiplantae</taxon>
        <taxon>Streptophyta</taxon>
        <taxon>Embryophyta</taxon>
        <taxon>Tracheophyta</taxon>
        <taxon>Spermatophyta</taxon>
        <taxon>Magnoliopsida</taxon>
        <taxon>eudicotyledons</taxon>
        <taxon>Gunneridae</taxon>
        <taxon>Pentapetalae</taxon>
        <taxon>rosids</taxon>
        <taxon>fabids</taxon>
        <taxon>Fabales</taxon>
        <taxon>Fabaceae</taxon>
        <taxon>Papilionoideae</taxon>
        <taxon>50 kb inversion clade</taxon>
        <taxon>dalbergioids sensu lato</taxon>
        <taxon>Dalbergieae</taxon>
        <taxon>Pterocarpus clade</taxon>
        <taxon>Arachis</taxon>
    </lineage>
</organism>
<comment type="caution">
    <text evidence="1">The sequence shown here is derived from an EMBL/GenBank/DDBJ whole genome shotgun (WGS) entry which is preliminary data.</text>
</comment>
<evidence type="ECO:0000313" key="1">
    <source>
        <dbReference type="EMBL" id="RYR50147.1"/>
    </source>
</evidence>
<keyword evidence="2" id="KW-1185">Reference proteome</keyword>
<accession>A0A445CGX2</accession>
<dbReference type="Proteomes" id="UP000289738">
    <property type="component" value="Chromosome A07"/>
</dbReference>
<gene>
    <name evidence="1" type="ORF">Ahy_A07g036726</name>
</gene>
<proteinExistence type="predicted"/>
<sequence>MTLEEKNHFFKMIFVSRSLPFFGLDGCHLKVEAECRVLWSFFLNCLYDALGDDHYTIMSDKQKGLTRAISEYFPNSWHRHCSKYLLNNFKAKYPLLILQDLFWMAVKTPNEFIFKKQ</sequence>
<dbReference type="PANTHER" id="PTHR31973">
    <property type="entry name" value="POLYPROTEIN, PUTATIVE-RELATED"/>
    <property type="match status" value="1"/>
</dbReference>